<sequence length="59" mass="6904">MSSNLLRVVQEQQETIEKQSRLIADLIATLESWEQTAGYDGEELKERAKDLQLRERQDL</sequence>
<dbReference type="AlphaFoldDB" id="A0A173U4N8"/>
<proteinExistence type="predicted"/>
<evidence type="ECO:0000313" key="2">
    <source>
        <dbReference type="EMBL" id="CUN10043.1"/>
    </source>
</evidence>
<keyword evidence="1" id="KW-0175">Coiled coil</keyword>
<dbReference type="OrthoDB" id="1956304at2"/>
<gene>
    <name evidence="2" type="ORF">ERS852573_01925</name>
</gene>
<protein>
    <submittedName>
        <fullName evidence="2">Uncharacterized protein</fullName>
    </submittedName>
</protein>
<feature type="coiled-coil region" evidence="1">
    <location>
        <begin position="9"/>
        <end position="36"/>
    </location>
</feature>
<name>A0A173U4N8_9FIRM</name>
<dbReference type="RefSeq" id="WP_009297830.1">
    <property type="nucleotide sequence ID" value="NZ_CAXVIO010000007.1"/>
</dbReference>
<evidence type="ECO:0000313" key="3">
    <source>
        <dbReference type="Proteomes" id="UP000095597"/>
    </source>
</evidence>
<organism evidence="2 3">
    <name type="scientific">Dorea longicatena</name>
    <dbReference type="NCBI Taxonomy" id="88431"/>
    <lineage>
        <taxon>Bacteria</taxon>
        <taxon>Bacillati</taxon>
        <taxon>Bacillota</taxon>
        <taxon>Clostridia</taxon>
        <taxon>Lachnospirales</taxon>
        <taxon>Lachnospiraceae</taxon>
        <taxon>Dorea</taxon>
    </lineage>
</organism>
<dbReference type="Proteomes" id="UP000095597">
    <property type="component" value="Unassembled WGS sequence"/>
</dbReference>
<reference evidence="2 3" key="1">
    <citation type="submission" date="2015-09" db="EMBL/GenBank/DDBJ databases">
        <authorList>
            <consortium name="Pathogen Informatics"/>
        </authorList>
    </citation>
    <scope>NUCLEOTIDE SEQUENCE [LARGE SCALE GENOMIC DNA]</scope>
    <source>
        <strain evidence="2 3">2789STDY5834961</strain>
    </source>
</reference>
<dbReference type="EMBL" id="CYXO01000011">
    <property type="protein sequence ID" value="CUN10043.1"/>
    <property type="molecule type" value="Genomic_DNA"/>
</dbReference>
<accession>A0A173U4N8</accession>
<evidence type="ECO:0000256" key="1">
    <source>
        <dbReference type="SAM" id="Coils"/>
    </source>
</evidence>